<evidence type="ECO:0000313" key="1">
    <source>
        <dbReference type="EMBL" id="KAF3552524.1"/>
    </source>
</evidence>
<evidence type="ECO:0000313" key="2">
    <source>
        <dbReference type="Proteomes" id="UP000266723"/>
    </source>
</evidence>
<evidence type="ECO:0008006" key="3">
    <source>
        <dbReference type="Google" id="ProtNLM"/>
    </source>
</evidence>
<proteinExistence type="predicted"/>
<name>A0ABQ7CLI5_BRACR</name>
<reference evidence="1 2" key="1">
    <citation type="journal article" date="2020" name="BMC Genomics">
        <title>Intraspecific diversification of the crop wild relative Brassica cretica Lam. using demographic model selection.</title>
        <authorList>
            <person name="Kioukis A."/>
            <person name="Michalopoulou V.A."/>
            <person name="Briers L."/>
            <person name="Pirintsos S."/>
            <person name="Studholme D.J."/>
            <person name="Pavlidis P."/>
            <person name="Sarris P.F."/>
        </authorList>
    </citation>
    <scope>NUCLEOTIDE SEQUENCE [LARGE SCALE GENOMIC DNA]</scope>
    <source>
        <strain evidence="2">cv. PFS-1207/04</strain>
    </source>
</reference>
<organism evidence="1 2">
    <name type="scientific">Brassica cretica</name>
    <name type="common">Mustard</name>
    <dbReference type="NCBI Taxonomy" id="69181"/>
    <lineage>
        <taxon>Eukaryota</taxon>
        <taxon>Viridiplantae</taxon>
        <taxon>Streptophyta</taxon>
        <taxon>Embryophyta</taxon>
        <taxon>Tracheophyta</taxon>
        <taxon>Spermatophyta</taxon>
        <taxon>Magnoliopsida</taxon>
        <taxon>eudicotyledons</taxon>
        <taxon>Gunneridae</taxon>
        <taxon>Pentapetalae</taxon>
        <taxon>rosids</taxon>
        <taxon>malvids</taxon>
        <taxon>Brassicales</taxon>
        <taxon>Brassicaceae</taxon>
        <taxon>Brassiceae</taxon>
        <taxon>Brassica</taxon>
    </lineage>
</organism>
<accession>A0ABQ7CLI5</accession>
<gene>
    <name evidence="1" type="ORF">DY000_02006791</name>
</gene>
<dbReference type="EMBL" id="QGKV02000832">
    <property type="protein sequence ID" value="KAF3552524.1"/>
    <property type="molecule type" value="Genomic_DNA"/>
</dbReference>
<protein>
    <recommendedName>
        <fullName evidence="3">F-box domain-containing protein</fullName>
    </recommendedName>
</protein>
<comment type="caution">
    <text evidence="1">The sequence shown here is derived from an EMBL/GenBank/DDBJ whole genome shotgun (WGS) entry which is preliminary data.</text>
</comment>
<dbReference type="Proteomes" id="UP000266723">
    <property type="component" value="Unassembled WGS sequence"/>
</dbReference>
<keyword evidence="2" id="KW-1185">Reference proteome</keyword>
<sequence length="313" mass="34720">MEGSPYRKFSFSRRKGAVPGTGPGVLRSGDPGCLLAGTQRPAVGRVSVARVLCNKRFCPMSFVGFLFGPTVLEDLIKVSVCSRLFFEYFKGLHLVAFFRHRMHIDLGRGVSGIVNLRFHRSDFCNRLYEVIAKIADLGFLVSRFPTLSTFSASVPSLLLGQFFLFVPEDSFFFFGHRIIELGIILSRLEPHCSLHDADARVISSGFFPDVFPCALPDRSEGFGKSSLLPRIQVVPRGRTALVVVVRFSTCLARELMTFSRSSDFFLKGENIFWTSSNAAVLSVNHGNIRCWSVFNVFVDGIAVASLLVVEIVS</sequence>